<dbReference type="InterPro" id="IPR001810">
    <property type="entry name" value="F-box_dom"/>
</dbReference>
<sequence length="157" mass="17788">MLGTEGTRRGARRTVMADLPESCVAEVLLHLDPPEICRMARLSRTFRGAASADAIWAAKLPRNYGYLMAVALGGDDCPAKWVLTKKETYAWLCRRNPFDGAPRNFGWKRRGEVFACRFRRRRCRLRESMIGDTGITSQLKNQDFTQLLISIKYGGSK</sequence>
<dbReference type="Pfam" id="PF00646">
    <property type="entry name" value="F-box"/>
    <property type="match status" value="1"/>
</dbReference>
<gene>
    <name evidence="2" type="ORF">CB5_LOCUS4578</name>
</gene>
<feature type="domain" description="F-box" evidence="1">
    <location>
        <begin position="13"/>
        <end position="59"/>
    </location>
</feature>
<evidence type="ECO:0000259" key="1">
    <source>
        <dbReference type="PROSITE" id="PS50181"/>
    </source>
</evidence>
<organism evidence="2">
    <name type="scientific">Ananas comosus var. bracteatus</name>
    <name type="common">red pineapple</name>
    <dbReference type="NCBI Taxonomy" id="296719"/>
    <lineage>
        <taxon>Eukaryota</taxon>
        <taxon>Viridiplantae</taxon>
        <taxon>Streptophyta</taxon>
        <taxon>Embryophyta</taxon>
        <taxon>Tracheophyta</taxon>
        <taxon>Spermatophyta</taxon>
        <taxon>Magnoliopsida</taxon>
        <taxon>Liliopsida</taxon>
        <taxon>Poales</taxon>
        <taxon>Bromeliaceae</taxon>
        <taxon>Bromelioideae</taxon>
        <taxon>Ananas</taxon>
    </lineage>
</organism>
<dbReference type="Gene3D" id="1.20.1280.50">
    <property type="match status" value="1"/>
</dbReference>
<protein>
    <recommendedName>
        <fullName evidence="1">F-box domain-containing protein</fullName>
    </recommendedName>
</protein>
<dbReference type="PANTHER" id="PTHR31960:SF20">
    <property type="entry name" value="OS09G0525300 PROTEIN"/>
    <property type="match status" value="1"/>
</dbReference>
<name>A0A6V7NS75_ANACO</name>
<dbReference type="SUPFAM" id="SSF81383">
    <property type="entry name" value="F-box domain"/>
    <property type="match status" value="1"/>
</dbReference>
<dbReference type="PROSITE" id="PS50181">
    <property type="entry name" value="FBOX"/>
    <property type="match status" value="1"/>
</dbReference>
<dbReference type="EMBL" id="LR862141">
    <property type="protein sequence ID" value="CAD1821367.1"/>
    <property type="molecule type" value="Genomic_DNA"/>
</dbReference>
<dbReference type="InterPro" id="IPR036047">
    <property type="entry name" value="F-box-like_dom_sf"/>
</dbReference>
<dbReference type="SMART" id="SM00256">
    <property type="entry name" value="FBOX"/>
    <property type="match status" value="1"/>
</dbReference>
<dbReference type="AlphaFoldDB" id="A0A6V7NS75"/>
<evidence type="ECO:0000313" key="2">
    <source>
        <dbReference type="EMBL" id="CAD1821367.1"/>
    </source>
</evidence>
<reference evidence="2" key="1">
    <citation type="submission" date="2020-07" db="EMBL/GenBank/DDBJ databases">
        <authorList>
            <person name="Lin J."/>
        </authorList>
    </citation>
    <scope>NUCLEOTIDE SEQUENCE</scope>
</reference>
<accession>A0A6V7NS75</accession>
<dbReference type="PANTHER" id="PTHR31960">
    <property type="entry name" value="F-BOX PROTEIN PP2-A15"/>
    <property type="match status" value="1"/>
</dbReference>
<proteinExistence type="predicted"/>